<dbReference type="EMBL" id="LAZR01000230">
    <property type="protein sequence ID" value="KKN80497.1"/>
    <property type="molecule type" value="Genomic_DNA"/>
</dbReference>
<proteinExistence type="predicted"/>
<evidence type="ECO:0000313" key="1">
    <source>
        <dbReference type="EMBL" id="KKN80497.1"/>
    </source>
</evidence>
<sequence length="66" mass="7305">MQSSTISFTAQLSGDYSTEDVEKALSSLSSALITITENQSEYKFRPLTAFSLSSEGELMMNVRFVE</sequence>
<dbReference type="AlphaFoldDB" id="A0A0F9TZP5"/>
<comment type="caution">
    <text evidence="1">The sequence shown here is derived from an EMBL/GenBank/DDBJ whole genome shotgun (WGS) entry which is preliminary data.</text>
</comment>
<organism evidence="1">
    <name type="scientific">marine sediment metagenome</name>
    <dbReference type="NCBI Taxonomy" id="412755"/>
    <lineage>
        <taxon>unclassified sequences</taxon>
        <taxon>metagenomes</taxon>
        <taxon>ecological metagenomes</taxon>
    </lineage>
</organism>
<reference evidence="1" key="1">
    <citation type="journal article" date="2015" name="Nature">
        <title>Complex archaea that bridge the gap between prokaryotes and eukaryotes.</title>
        <authorList>
            <person name="Spang A."/>
            <person name="Saw J.H."/>
            <person name="Jorgensen S.L."/>
            <person name="Zaremba-Niedzwiedzka K."/>
            <person name="Martijn J."/>
            <person name="Lind A.E."/>
            <person name="van Eijk R."/>
            <person name="Schleper C."/>
            <person name="Guy L."/>
            <person name="Ettema T.J."/>
        </authorList>
    </citation>
    <scope>NUCLEOTIDE SEQUENCE</scope>
</reference>
<name>A0A0F9TZP5_9ZZZZ</name>
<protein>
    <submittedName>
        <fullName evidence="1">Uncharacterized protein</fullName>
    </submittedName>
</protein>
<gene>
    <name evidence="1" type="ORF">LCGC14_0329420</name>
</gene>
<accession>A0A0F9TZP5</accession>